<accession>A0ABN8PQB8</accession>
<organism evidence="5 6">
    <name type="scientific">Porites lobata</name>
    <dbReference type="NCBI Taxonomy" id="104759"/>
    <lineage>
        <taxon>Eukaryota</taxon>
        <taxon>Metazoa</taxon>
        <taxon>Cnidaria</taxon>
        <taxon>Anthozoa</taxon>
        <taxon>Hexacorallia</taxon>
        <taxon>Scleractinia</taxon>
        <taxon>Fungiina</taxon>
        <taxon>Poritidae</taxon>
        <taxon>Porites</taxon>
    </lineage>
</organism>
<keyword evidence="6" id="KW-1185">Reference proteome</keyword>
<dbReference type="InterPro" id="IPR051165">
    <property type="entry name" value="Multifunctional_ANK_Repeat"/>
</dbReference>
<name>A0ABN8PQB8_9CNID</name>
<feature type="repeat" description="ANK" evidence="3">
    <location>
        <begin position="991"/>
        <end position="1023"/>
    </location>
</feature>
<dbReference type="EMBL" id="CALNXK010000084">
    <property type="protein sequence ID" value="CAH3148582.1"/>
    <property type="molecule type" value="Genomic_DNA"/>
</dbReference>
<feature type="repeat" description="ANK" evidence="3">
    <location>
        <begin position="652"/>
        <end position="684"/>
    </location>
</feature>
<dbReference type="SMART" id="SM00248">
    <property type="entry name" value="ANK"/>
    <property type="match status" value="17"/>
</dbReference>
<dbReference type="InterPro" id="IPR002110">
    <property type="entry name" value="Ankyrin_rpt"/>
</dbReference>
<dbReference type="PROSITE" id="PS50297">
    <property type="entry name" value="ANK_REP_REGION"/>
    <property type="match status" value="15"/>
</dbReference>
<evidence type="ECO:0000256" key="2">
    <source>
        <dbReference type="ARBA" id="ARBA00023043"/>
    </source>
</evidence>
<evidence type="ECO:0000313" key="5">
    <source>
        <dbReference type="EMBL" id="CAH3148582.1"/>
    </source>
</evidence>
<feature type="repeat" description="ANK" evidence="3">
    <location>
        <begin position="685"/>
        <end position="717"/>
    </location>
</feature>
<evidence type="ECO:0000259" key="4">
    <source>
        <dbReference type="Pfam" id="PF20694"/>
    </source>
</evidence>
<evidence type="ECO:0000313" key="6">
    <source>
        <dbReference type="Proteomes" id="UP001159405"/>
    </source>
</evidence>
<feature type="repeat" description="ANK" evidence="3">
    <location>
        <begin position="1123"/>
        <end position="1155"/>
    </location>
</feature>
<feature type="repeat" description="ANK" evidence="3">
    <location>
        <begin position="1024"/>
        <end position="1056"/>
    </location>
</feature>
<keyword evidence="1" id="KW-0677">Repeat</keyword>
<dbReference type="PROSITE" id="PS50088">
    <property type="entry name" value="ANK_REPEAT"/>
    <property type="match status" value="16"/>
</dbReference>
<dbReference type="PANTHER" id="PTHR24123">
    <property type="entry name" value="ANKYRIN REPEAT-CONTAINING"/>
    <property type="match status" value="1"/>
</dbReference>
<dbReference type="Gene3D" id="1.25.40.20">
    <property type="entry name" value="Ankyrin repeat-containing domain"/>
    <property type="match status" value="8"/>
</dbReference>
<reference evidence="5 6" key="1">
    <citation type="submission" date="2022-05" db="EMBL/GenBank/DDBJ databases">
        <authorList>
            <consortium name="Genoscope - CEA"/>
            <person name="William W."/>
        </authorList>
    </citation>
    <scope>NUCLEOTIDE SEQUENCE [LARGE SCALE GENOMIC DNA]</scope>
</reference>
<feature type="repeat" description="ANK" evidence="3">
    <location>
        <begin position="925"/>
        <end position="957"/>
    </location>
</feature>
<feature type="domain" description="TRADD-like N-terminal" evidence="4">
    <location>
        <begin position="512"/>
        <end position="571"/>
    </location>
</feature>
<feature type="repeat" description="ANK" evidence="3">
    <location>
        <begin position="1156"/>
        <end position="1188"/>
    </location>
</feature>
<proteinExistence type="predicted"/>
<feature type="non-terminal residue" evidence="5">
    <location>
        <position position="1"/>
    </location>
</feature>
<dbReference type="Proteomes" id="UP001159405">
    <property type="component" value="Unassembled WGS sequence"/>
</dbReference>
<dbReference type="Pfam" id="PF12796">
    <property type="entry name" value="Ank_2"/>
    <property type="match status" value="4"/>
</dbReference>
<feature type="repeat" description="ANK" evidence="3">
    <location>
        <begin position="1255"/>
        <end position="1287"/>
    </location>
</feature>
<protein>
    <recommendedName>
        <fullName evidence="4">TRADD-like N-terminal domain-containing protein</fullName>
    </recommendedName>
</protein>
<dbReference type="Pfam" id="PF20706">
    <property type="entry name" value="GT4-conflict"/>
    <property type="match status" value="1"/>
</dbReference>
<dbReference type="SUPFAM" id="SSF53756">
    <property type="entry name" value="UDP-Glycosyltransferase/glycogen phosphorylase"/>
    <property type="match status" value="1"/>
</dbReference>
<dbReference type="InterPro" id="IPR049341">
    <property type="entry name" value="TRADD-like_N"/>
</dbReference>
<dbReference type="CDD" id="cd03801">
    <property type="entry name" value="GT4_PimA-like"/>
    <property type="match status" value="1"/>
</dbReference>
<dbReference type="Pfam" id="PF20694">
    <property type="entry name" value="TRADD-like_N"/>
    <property type="match status" value="1"/>
</dbReference>
<dbReference type="Gene3D" id="3.40.50.2000">
    <property type="entry name" value="Glycogen Phosphorylase B"/>
    <property type="match status" value="2"/>
</dbReference>
<evidence type="ECO:0000256" key="1">
    <source>
        <dbReference type="ARBA" id="ARBA00022737"/>
    </source>
</evidence>
<feature type="repeat" description="ANK" evidence="3">
    <location>
        <begin position="1288"/>
        <end position="1317"/>
    </location>
</feature>
<feature type="repeat" description="ANK" evidence="3">
    <location>
        <begin position="880"/>
        <end position="912"/>
    </location>
</feature>
<dbReference type="InterPro" id="IPR036770">
    <property type="entry name" value="Ankyrin_rpt-contain_sf"/>
</dbReference>
<dbReference type="PANTHER" id="PTHR24123:SF33">
    <property type="entry name" value="PROTEIN HOS4"/>
    <property type="match status" value="1"/>
</dbReference>
<feature type="repeat" description="ANK" evidence="3">
    <location>
        <begin position="1090"/>
        <end position="1122"/>
    </location>
</feature>
<feature type="repeat" description="ANK" evidence="3">
    <location>
        <begin position="1325"/>
        <end position="1357"/>
    </location>
</feature>
<feature type="repeat" description="ANK" evidence="3">
    <location>
        <begin position="1189"/>
        <end position="1221"/>
    </location>
</feature>
<feature type="repeat" description="ANK" evidence="3">
    <location>
        <begin position="1057"/>
        <end position="1089"/>
    </location>
</feature>
<gene>
    <name evidence="5" type="ORF">PLOB_00046688</name>
</gene>
<feature type="repeat" description="ANK" evidence="3">
    <location>
        <begin position="958"/>
        <end position="990"/>
    </location>
</feature>
<dbReference type="SUPFAM" id="SSF48403">
    <property type="entry name" value="Ankyrin repeat"/>
    <property type="match status" value="3"/>
</dbReference>
<sequence>LHVTLLGGEWSSSVGGLSTINRELAIHLSNHSAVKVSLLVPEGACNHEEKNEALTYGITVVEAKRRAAFDRLLWLSSPPKDHVMDIVVGHGVKLGRQVQFIIDSAKFPNCKWVQVVHTAPEDLSRYKCYSDPISKGETKHESEVELCKLADLVVPVGPKLKEAYTSYLQRCKTDQDVLSITPGLFQREFGDLVAKQDPNEDGEFKVLLFGRGDDEDFELKGYNIAAKAFTDQRLKNKPYHLIFVGAPEGKQEEVREKLLQRGIAEAQLTVRKFIQSRERLKDLLCEADLAIMPSKSEGFGLVALEALSAGLPILVGSRSGFAKALENVPIGFSCIINSDDPAAWAEAIEAVRSRHRMRLQEIKSLRALYGQMYSWKEQCEALVNRMQRMGHGKSFLLIADPSMDIDSNQRTNTSNYEQPVSETSLSSDCEMKADAASGNPTEIFTNTDSQSKNSRKRKMLEFACVVSAFVRLLISLHTQDLSDEQQEIIVKDLEHRVHMYQIFHEVSTPDSIRAFTEYLEKAFNLAILMVESGSVIITAQCHTLESLESLWNDYQSGHLNDIAETFLVTDELKRKLGMQNIRLKTTIEEENYLICKKAFMEISGVATNTETSSQAVDSGQVEDARLYGTKSEIVKDKKQVLTPMARAEKAKASRGPLHKASISGQYETIKMLLESGEDVDQRDQFSLTPLHLACWYGQESVVKLLLEHGANVNAEDRFQRTPLQKAERQNHHSIVQLLQKNDARPSLHQPVSLRNLSRKAFLQVDERSGFNRLQAAVFEGEDDLVSKAAGLLDNFVKEMELTKTGNNAKNFPGKTAVATLSLMEREEPNYFYIRRLYNGWAKNNSRLTESQWGTCNDDAEQAVELVLNDGVDINASGSDNDWTPLLRASRSSSSQFIETLIDLGADVNAQREESTFIMSPFNESNYKAPLTLAADWNNYMAACLLLRHGAGVNVQNSSGSTPLHLSVGKNYESLVRLFLEHNADVNTQDRQGKTPLHQAVLSGNENLVRLFLEHNADMNIEDFGGNTLLHLAVRSSKENLARLFLELNADVNTQDKDGYTPLHKAVIYGKENLVRLFLERNADVNIQDKDGHTPLHKVDINRKENLVRLFLERNADVNIQDKDGHTLLHQAVINRNENLVRLFLEHHADANIPNKHRETPLLRSVKWGDKNFVRLLVEHGAYVNFQYKSGFTPLHQYVMEGDENLVRLFLEHNADVNIQYKDGYTLLHQLVFKNDENRCRWLLEHNADANIQDNNGYTPLHRAVMNGAVNLIGLLLQHKADVNIQHKFGFTPLHLSARFSHKDCNKIIDLLLQYGVQNIDIRDVEGRTPLQMAVRCCNAQAVKKLVDLGADVSLVKADKKDALELERLYYEAESVE</sequence>
<feature type="repeat" description="ANK" evidence="3">
    <location>
        <begin position="1222"/>
        <end position="1254"/>
    </location>
</feature>
<dbReference type="PRINTS" id="PR01415">
    <property type="entry name" value="ANKYRIN"/>
</dbReference>
<evidence type="ECO:0000256" key="3">
    <source>
        <dbReference type="PROSITE-ProRule" id="PRU00023"/>
    </source>
</evidence>
<dbReference type="Pfam" id="PF13637">
    <property type="entry name" value="Ank_4"/>
    <property type="match status" value="2"/>
</dbReference>
<comment type="caution">
    <text evidence="5">The sequence shown here is derived from an EMBL/GenBank/DDBJ whole genome shotgun (WGS) entry which is preliminary data.</text>
</comment>
<keyword evidence="2 3" id="KW-0040">ANK repeat</keyword>